<feature type="signal peptide" evidence="6">
    <location>
        <begin position="1"/>
        <end position="24"/>
    </location>
</feature>
<comment type="similarity">
    <text evidence="2">Belongs to the MipA/OmpV family.</text>
</comment>
<dbReference type="GO" id="GO:0009279">
    <property type="term" value="C:cell outer membrane"/>
    <property type="evidence" value="ECO:0007669"/>
    <property type="project" value="UniProtKB-SubCell"/>
</dbReference>
<comment type="subcellular location">
    <subcellularLocation>
        <location evidence="1">Cell outer membrane</location>
    </subcellularLocation>
</comment>
<dbReference type="PANTHER" id="PTHR38776:SF1">
    <property type="entry name" value="MLTA-INTERACTING PROTEIN-RELATED"/>
    <property type="match status" value="1"/>
</dbReference>
<keyword evidence="3 6" id="KW-0732">Signal</keyword>
<dbReference type="PANTHER" id="PTHR38776">
    <property type="entry name" value="MLTA-INTERACTING PROTEIN-RELATED"/>
    <property type="match status" value="1"/>
</dbReference>
<feature type="chain" id="PRO_5019142767" evidence="6">
    <location>
        <begin position="25"/>
        <end position="266"/>
    </location>
</feature>
<dbReference type="Pfam" id="PF06629">
    <property type="entry name" value="MipA"/>
    <property type="match status" value="1"/>
</dbReference>
<gene>
    <name evidence="7" type="ORF">EKE94_07215</name>
</gene>
<evidence type="ECO:0000256" key="3">
    <source>
        <dbReference type="ARBA" id="ARBA00022729"/>
    </source>
</evidence>
<dbReference type="RefSeq" id="WP_127905918.1">
    <property type="nucleotide sequence ID" value="NZ_RQXX01000002.1"/>
</dbReference>
<reference evidence="7 8" key="1">
    <citation type="submission" date="2018-11" db="EMBL/GenBank/DDBJ databases">
        <title>Mesobaculum littorinae gen. nov., sp. nov., isolated from Littorina scabra that represents a novel genus of the order Rhodobacteraceae.</title>
        <authorList>
            <person name="Li F."/>
        </authorList>
    </citation>
    <scope>NUCLEOTIDE SEQUENCE [LARGE SCALE GENOMIC DNA]</scope>
    <source>
        <strain evidence="7 8">M0103</strain>
    </source>
</reference>
<evidence type="ECO:0000256" key="4">
    <source>
        <dbReference type="ARBA" id="ARBA00023136"/>
    </source>
</evidence>
<evidence type="ECO:0000256" key="2">
    <source>
        <dbReference type="ARBA" id="ARBA00005722"/>
    </source>
</evidence>
<keyword evidence="4" id="KW-0472">Membrane</keyword>
<dbReference type="EMBL" id="RQXX01000002">
    <property type="protein sequence ID" value="RVV98687.1"/>
    <property type="molecule type" value="Genomic_DNA"/>
</dbReference>
<dbReference type="SUPFAM" id="SSF56935">
    <property type="entry name" value="Porins"/>
    <property type="match status" value="1"/>
</dbReference>
<sequence>MSAKTLSAALGLSVLTLGALPAAAQDYLSQSAAGSPDLIFNLRGGVAAKPSYFGSDDLEVGPDLGFSLGYARLGGFEFGNPDPTFEPRGVNLRGSFRYVPGRDDDDDAELTGLDDVDSSIELGLGVAYTMQNFEAFADMRYGVTGHNTFVADLGADAILRPTDRLTLTAGPRVFMGTDRYADTYFGVSGAESLASGLDAYEADGGILSAGVEVGATYQINDDWGVEGAVAYQQFVNDAEDSPIVRQGSDEDVRVRLGITRKITLDF</sequence>
<keyword evidence="5" id="KW-0998">Cell outer membrane</keyword>
<evidence type="ECO:0000256" key="1">
    <source>
        <dbReference type="ARBA" id="ARBA00004442"/>
    </source>
</evidence>
<evidence type="ECO:0000313" key="8">
    <source>
        <dbReference type="Proteomes" id="UP000285908"/>
    </source>
</evidence>
<dbReference type="OrthoDB" id="5462484at2"/>
<keyword evidence="8" id="KW-1185">Reference proteome</keyword>
<evidence type="ECO:0000313" key="7">
    <source>
        <dbReference type="EMBL" id="RVV98687.1"/>
    </source>
</evidence>
<organism evidence="7 8">
    <name type="scientific">Mesobaculum littorinae</name>
    <dbReference type="NCBI Taxonomy" id="2486419"/>
    <lineage>
        <taxon>Bacteria</taxon>
        <taxon>Pseudomonadati</taxon>
        <taxon>Pseudomonadota</taxon>
        <taxon>Alphaproteobacteria</taxon>
        <taxon>Rhodobacterales</taxon>
        <taxon>Roseobacteraceae</taxon>
        <taxon>Mesobaculum</taxon>
    </lineage>
</organism>
<accession>A0A438AJA1</accession>
<proteinExistence type="inferred from homology"/>
<evidence type="ECO:0000256" key="5">
    <source>
        <dbReference type="ARBA" id="ARBA00023237"/>
    </source>
</evidence>
<dbReference type="InterPro" id="IPR010583">
    <property type="entry name" value="MipA"/>
</dbReference>
<dbReference type="AlphaFoldDB" id="A0A438AJA1"/>
<protein>
    <submittedName>
        <fullName evidence="7">MipA/OmpV family protein</fullName>
    </submittedName>
</protein>
<evidence type="ECO:0000256" key="6">
    <source>
        <dbReference type="SAM" id="SignalP"/>
    </source>
</evidence>
<name>A0A438AJA1_9RHOB</name>
<dbReference type="Proteomes" id="UP000285908">
    <property type="component" value="Unassembled WGS sequence"/>
</dbReference>
<comment type="caution">
    <text evidence="7">The sequence shown here is derived from an EMBL/GenBank/DDBJ whole genome shotgun (WGS) entry which is preliminary data.</text>
</comment>